<feature type="non-terminal residue" evidence="2">
    <location>
        <position position="66"/>
    </location>
</feature>
<accession>A0ABS8TG52</accession>
<feature type="region of interest" description="Disordered" evidence="1">
    <location>
        <begin position="1"/>
        <end position="46"/>
    </location>
</feature>
<dbReference type="EMBL" id="JACEIK010001569">
    <property type="protein sequence ID" value="MCD7470444.1"/>
    <property type="molecule type" value="Genomic_DNA"/>
</dbReference>
<protein>
    <submittedName>
        <fullName evidence="2">Uncharacterized protein</fullName>
    </submittedName>
</protein>
<name>A0ABS8TG52_DATST</name>
<evidence type="ECO:0000256" key="1">
    <source>
        <dbReference type="SAM" id="MobiDB-lite"/>
    </source>
</evidence>
<comment type="caution">
    <text evidence="2">The sequence shown here is derived from an EMBL/GenBank/DDBJ whole genome shotgun (WGS) entry which is preliminary data.</text>
</comment>
<organism evidence="2 3">
    <name type="scientific">Datura stramonium</name>
    <name type="common">Jimsonweed</name>
    <name type="synonym">Common thornapple</name>
    <dbReference type="NCBI Taxonomy" id="4076"/>
    <lineage>
        <taxon>Eukaryota</taxon>
        <taxon>Viridiplantae</taxon>
        <taxon>Streptophyta</taxon>
        <taxon>Embryophyta</taxon>
        <taxon>Tracheophyta</taxon>
        <taxon>Spermatophyta</taxon>
        <taxon>Magnoliopsida</taxon>
        <taxon>eudicotyledons</taxon>
        <taxon>Gunneridae</taxon>
        <taxon>Pentapetalae</taxon>
        <taxon>asterids</taxon>
        <taxon>lamiids</taxon>
        <taxon>Solanales</taxon>
        <taxon>Solanaceae</taxon>
        <taxon>Solanoideae</taxon>
        <taxon>Datureae</taxon>
        <taxon>Datura</taxon>
    </lineage>
</organism>
<keyword evidence="3" id="KW-1185">Reference proteome</keyword>
<evidence type="ECO:0000313" key="2">
    <source>
        <dbReference type="EMBL" id="MCD7470444.1"/>
    </source>
</evidence>
<reference evidence="2 3" key="1">
    <citation type="journal article" date="2021" name="BMC Genomics">
        <title>Datura genome reveals duplications of psychoactive alkaloid biosynthetic genes and high mutation rate following tissue culture.</title>
        <authorList>
            <person name="Rajewski A."/>
            <person name="Carter-House D."/>
            <person name="Stajich J."/>
            <person name="Litt A."/>
        </authorList>
    </citation>
    <scope>NUCLEOTIDE SEQUENCE [LARGE SCALE GENOMIC DNA]</scope>
    <source>
        <strain evidence="2">AR-01</strain>
    </source>
</reference>
<sequence length="66" mass="7652">MAQSFNSPRLEYQRRTLQMPRVDTTSSKARRPLEDTQGYSISQKKQTGRACFDRVSEAQLNIDIMN</sequence>
<proteinExistence type="predicted"/>
<gene>
    <name evidence="2" type="ORF">HAX54_010329</name>
</gene>
<dbReference type="Proteomes" id="UP000823775">
    <property type="component" value="Unassembled WGS sequence"/>
</dbReference>
<evidence type="ECO:0000313" key="3">
    <source>
        <dbReference type="Proteomes" id="UP000823775"/>
    </source>
</evidence>